<dbReference type="Proteomes" id="UP000031666">
    <property type="component" value="Unassembled WGS sequence"/>
</dbReference>
<comment type="caution">
    <text evidence="8">The sequence shown here is derived from an EMBL/GenBank/DDBJ whole genome shotgun (WGS) entry which is preliminary data.</text>
</comment>
<dbReference type="PROSITE" id="PS00396">
    <property type="entry name" value="TOPO_IA_1"/>
    <property type="match status" value="1"/>
</dbReference>
<feature type="domain" description="Toprim" evidence="6">
    <location>
        <begin position="2"/>
        <end position="135"/>
    </location>
</feature>
<dbReference type="PANTHER" id="PTHR11390">
    <property type="entry name" value="PROKARYOTIC DNA TOPOISOMERASE"/>
    <property type="match status" value="1"/>
</dbReference>
<dbReference type="InterPro" id="IPR000380">
    <property type="entry name" value="Topo_IA"/>
</dbReference>
<dbReference type="PROSITE" id="PS50880">
    <property type="entry name" value="TOPRIM"/>
    <property type="match status" value="1"/>
</dbReference>
<dbReference type="Pfam" id="PF01751">
    <property type="entry name" value="Toprim"/>
    <property type="match status" value="1"/>
</dbReference>
<dbReference type="GO" id="GO:0003677">
    <property type="term" value="F:DNA binding"/>
    <property type="evidence" value="ECO:0007669"/>
    <property type="project" value="InterPro"/>
</dbReference>
<dbReference type="InterPro" id="IPR013497">
    <property type="entry name" value="Topo_IA_cen"/>
</dbReference>
<dbReference type="EMBL" id="BBSC01000001">
    <property type="protein sequence ID" value="GAM73504.1"/>
    <property type="molecule type" value="Genomic_DNA"/>
</dbReference>
<feature type="domain" description="Topo IA-type catalytic" evidence="7">
    <location>
        <begin position="156"/>
        <end position="412"/>
    </location>
</feature>
<dbReference type="Gene3D" id="1.10.460.10">
    <property type="entry name" value="Topoisomerase I, domain 2"/>
    <property type="match status" value="1"/>
</dbReference>
<dbReference type="InterPro" id="IPR023405">
    <property type="entry name" value="Topo_IA_core_domain"/>
</dbReference>
<evidence type="ECO:0000256" key="3">
    <source>
        <dbReference type="ARBA" id="ARBA00031985"/>
    </source>
</evidence>
<gene>
    <name evidence="8" type="ORF">JCM19241_2959</name>
</gene>
<dbReference type="InterPro" id="IPR003601">
    <property type="entry name" value="Topo_IA_2"/>
</dbReference>
<dbReference type="SMART" id="SM00493">
    <property type="entry name" value="TOPRIM"/>
    <property type="match status" value="1"/>
</dbReference>
<dbReference type="GO" id="GO:0006310">
    <property type="term" value="P:DNA recombination"/>
    <property type="evidence" value="ECO:0007669"/>
    <property type="project" value="TreeGrafter"/>
</dbReference>
<dbReference type="GO" id="GO:0006281">
    <property type="term" value="P:DNA repair"/>
    <property type="evidence" value="ECO:0007669"/>
    <property type="project" value="TreeGrafter"/>
</dbReference>
<dbReference type="PROSITE" id="PS52039">
    <property type="entry name" value="TOPO_IA_2"/>
    <property type="match status" value="1"/>
</dbReference>
<name>A0A0B8QFV7_9VIBR</name>
<accession>A0A0B8QFV7</accession>
<dbReference type="Pfam" id="PF01131">
    <property type="entry name" value="Topoisom_bac"/>
    <property type="match status" value="1"/>
</dbReference>
<dbReference type="AlphaFoldDB" id="A0A0B8QFV7"/>
<dbReference type="SMART" id="SM00436">
    <property type="entry name" value="TOP1Bc"/>
    <property type="match status" value="1"/>
</dbReference>
<dbReference type="CDD" id="cd03362">
    <property type="entry name" value="TOPRIM_TopoIA_TopoIII"/>
    <property type="match status" value="1"/>
</dbReference>
<dbReference type="PANTHER" id="PTHR11390:SF21">
    <property type="entry name" value="DNA TOPOISOMERASE 3-ALPHA"/>
    <property type="match status" value="1"/>
</dbReference>
<evidence type="ECO:0000313" key="8">
    <source>
        <dbReference type="EMBL" id="GAM73504.1"/>
    </source>
</evidence>
<evidence type="ECO:0000259" key="7">
    <source>
        <dbReference type="PROSITE" id="PS52039"/>
    </source>
</evidence>
<dbReference type="STRING" id="1481914.JCM19241_2959"/>
<dbReference type="FunFam" id="3.40.50.140:FF:000004">
    <property type="entry name" value="DNA topoisomerase 3"/>
    <property type="match status" value="1"/>
</dbReference>
<dbReference type="InterPro" id="IPR023406">
    <property type="entry name" value="Topo_IA_AS"/>
</dbReference>
<dbReference type="SUPFAM" id="SSF56712">
    <property type="entry name" value="Prokaryotic type I DNA topoisomerase"/>
    <property type="match status" value="1"/>
</dbReference>
<dbReference type="Gene3D" id="1.10.290.10">
    <property type="entry name" value="Topoisomerase I, domain 4"/>
    <property type="match status" value="1"/>
</dbReference>
<dbReference type="PRINTS" id="PR00417">
    <property type="entry name" value="PRTPISMRASEI"/>
</dbReference>
<dbReference type="InterPro" id="IPR006171">
    <property type="entry name" value="TOPRIM_dom"/>
</dbReference>
<dbReference type="Gene3D" id="3.40.50.140">
    <property type="match status" value="1"/>
</dbReference>
<dbReference type="GO" id="GO:0003917">
    <property type="term" value="F:DNA topoisomerase type I (single strand cut, ATP-independent) activity"/>
    <property type="evidence" value="ECO:0007669"/>
    <property type="project" value="InterPro"/>
</dbReference>
<reference evidence="8 9" key="1">
    <citation type="submission" date="2015-01" db="EMBL/GenBank/DDBJ databases">
        <title>Vibrio sp. C94 JCM 19241 whole genome shotgun sequence.</title>
        <authorList>
            <person name="Sawabe T."/>
            <person name="Meirelles P."/>
            <person name="Feng G."/>
            <person name="Sayaka M."/>
            <person name="Hattori M."/>
            <person name="Ohkuma M."/>
        </authorList>
    </citation>
    <scope>NUCLEOTIDE SEQUENCE [LARGE SCALE GENOMIC DNA]</scope>
    <source>
        <strain evidence="9">JCM 19241</strain>
    </source>
</reference>
<organism evidence="8 9">
    <name type="scientific">Vibrio ishigakensis</name>
    <dbReference type="NCBI Taxonomy" id="1481914"/>
    <lineage>
        <taxon>Bacteria</taxon>
        <taxon>Pseudomonadati</taxon>
        <taxon>Pseudomonadota</taxon>
        <taxon>Gammaproteobacteria</taxon>
        <taxon>Vibrionales</taxon>
        <taxon>Vibrionaceae</taxon>
        <taxon>Vibrio</taxon>
    </lineage>
</organism>
<dbReference type="InterPro" id="IPR034144">
    <property type="entry name" value="TOPRIM_TopoIII"/>
</dbReference>
<dbReference type="GO" id="GO:0006265">
    <property type="term" value="P:DNA topological change"/>
    <property type="evidence" value="ECO:0007669"/>
    <property type="project" value="InterPro"/>
</dbReference>
<evidence type="ECO:0000256" key="4">
    <source>
        <dbReference type="ARBA" id="ARBA00032235"/>
    </source>
</evidence>
<protein>
    <recommendedName>
        <fullName evidence="5">Omega-protein</fullName>
    </recommendedName>
    <alternativeName>
        <fullName evidence="4">Relaxing enzyme</fullName>
    </alternativeName>
    <alternativeName>
        <fullName evidence="2">Swivelase</fullName>
    </alternativeName>
    <alternativeName>
        <fullName evidence="3">Untwisting enzyme</fullName>
    </alternativeName>
</protein>
<sequence>MSRLFIAEKPSLGRAIAFALPKPHKNQQGFIECGNGDVVTWCIGHLLEQVMPEEYDERYKSWSMDHLPIVPQTWKLKPRKTASKQLTVVKKLVKKHKQLVHAGDPDREGQLLVDEVIDYCKVANSEKQSMQRLLISDLNLSAVRRALGQMQSNSSFIPLSVSALARSRADWLYGMNMSRAYTLLGKQAGYNGVLSVGRVQTPVLGLVVRRDREIEAFVPRDFFTLDALIPYGEPTQDIKARWVPSEACQKWLDEDGRVLSLALAENVANRIKDKPAKVVDSQQKQTKQSAPLPYSLSALQIDASKRFNMSAQMVLDICQALYEKHKVITYPRSDCRYLPKDHFKEAASVTRAIQGLAPDLSKAVSEANLSLKSRAWNDSKVEAHHALFLQPKAQLLFLLMKLRCISLLLLST</sequence>
<dbReference type="InterPro" id="IPR013824">
    <property type="entry name" value="Topo_IA_cen_sub1"/>
</dbReference>
<proteinExistence type="predicted"/>
<dbReference type="GO" id="GO:0043597">
    <property type="term" value="C:cytoplasmic replication fork"/>
    <property type="evidence" value="ECO:0007669"/>
    <property type="project" value="TreeGrafter"/>
</dbReference>
<reference evidence="8 9" key="2">
    <citation type="submission" date="2015-01" db="EMBL/GenBank/DDBJ databases">
        <authorList>
            <consortium name="NBRP consortium"/>
            <person name="Sawabe T."/>
            <person name="Meirelles P."/>
            <person name="Feng G."/>
            <person name="Sayaka M."/>
            <person name="Hattori M."/>
            <person name="Ohkuma M."/>
        </authorList>
    </citation>
    <scope>NUCLEOTIDE SEQUENCE [LARGE SCALE GENOMIC DNA]</scope>
    <source>
        <strain evidence="9">JCM 19241</strain>
    </source>
</reference>
<evidence type="ECO:0000256" key="5">
    <source>
        <dbReference type="ARBA" id="ARBA00032877"/>
    </source>
</evidence>
<evidence type="ECO:0000256" key="1">
    <source>
        <dbReference type="ARBA" id="ARBA00023235"/>
    </source>
</evidence>
<evidence type="ECO:0000256" key="2">
    <source>
        <dbReference type="ARBA" id="ARBA00030003"/>
    </source>
</evidence>
<evidence type="ECO:0000313" key="9">
    <source>
        <dbReference type="Proteomes" id="UP000031666"/>
    </source>
</evidence>
<keyword evidence="1 8" id="KW-0413">Isomerase</keyword>
<dbReference type="InterPro" id="IPR013826">
    <property type="entry name" value="Topo_IA_cen_sub3"/>
</dbReference>
<evidence type="ECO:0000259" key="6">
    <source>
        <dbReference type="PROSITE" id="PS50880"/>
    </source>
</evidence>